<protein>
    <recommendedName>
        <fullName evidence="2">CARDB domain-containing protein</fullName>
    </recommendedName>
</protein>
<accession>A0A382S934</accession>
<feature type="non-terminal residue" evidence="3">
    <location>
        <position position="1"/>
    </location>
</feature>
<reference evidence="3" key="1">
    <citation type="submission" date="2018-05" db="EMBL/GenBank/DDBJ databases">
        <authorList>
            <person name="Lanie J.A."/>
            <person name="Ng W.-L."/>
            <person name="Kazmierczak K.M."/>
            <person name="Andrzejewski T.M."/>
            <person name="Davidsen T.M."/>
            <person name="Wayne K.J."/>
            <person name="Tettelin H."/>
            <person name="Glass J.I."/>
            <person name="Rusch D."/>
            <person name="Podicherti R."/>
            <person name="Tsui H.-C.T."/>
            <person name="Winkler M.E."/>
        </authorList>
    </citation>
    <scope>NUCLEOTIDE SEQUENCE</scope>
</reference>
<dbReference type="InterPro" id="IPR011635">
    <property type="entry name" value="CARDB"/>
</dbReference>
<feature type="domain" description="CARDB" evidence="2">
    <location>
        <begin position="170"/>
        <end position="265"/>
    </location>
</feature>
<dbReference type="Gene3D" id="2.60.40.10">
    <property type="entry name" value="Immunoglobulins"/>
    <property type="match status" value="1"/>
</dbReference>
<organism evidence="3">
    <name type="scientific">marine metagenome</name>
    <dbReference type="NCBI Taxonomy" id="408172"/>
    <lineage>
        <taxon>unclassified sequences</taxon>
        <taxon>metagenomes</taxon>
        <taxon>ecological metagenomes</taxon>
    </lineage>
</organism>
<feature type="transmembrane region" description="Helical" evidence="1">
    <location>
        <begin position="281"/>
        <end position="308"/>
    </location>
</feature>
<keyword evidence="1" id="KW-1133">Transmembrane helix</keyword>
<evidence type="ECO:0000259" key="2">
    <source>
        <dbReference type="Pfam" id="PF07705"/>
    </source>
</evidence>
<dbReference type="Pfam" id="PF07705">
    <property type="entry name" value="CARDB"/>
    <property type="match status" value="1"/>
</dbReference>
<proteinExistence type="predicted"/>
<sequence>LPLAVTADEEGYFSGEVSAFSNGFYRVNLQLNQAPGIVESTTSSLRLQVDGDAPTLISSEPSFIPANATELILQFSLQDIGVGLSNESWTMTCQIMRGFDSIGETLQATAVQTIEGQVSRYQVNLSFQPMVAEDNLDCWIDATDLSGNAITGPGSASTWALRVPVIEIRPDIVATHVVLDPENPQFGMVTTVTITLENHGNQTTEAFFVTLEALEEEVGRIEARFLSGQSSTTITLVWKPDWDGELDLLVHVDAENSIDEINENNTLTLPIAIQPAPDDGFFSLTVIGGIALLLLFGAAMFALAVMFLRGSRY</sequence>
<keyword evidence="1" id="KW-0472">Membrane</keyword>
<feature type="non-terminal residue" evidence="3">
    <location>
        <position position="313"/>
    </location>
</feature>
<dbReference type="InterPro" id="IPR013783">
    <property type="entry name" value="Ig-like_fold"/>
</dbReference>
<evidence type="ECO:0000256" key="1">
    <source>
        <dbReference type="SAM" id="Phobius"/>
    </source>
</evidence>
<dbReference type="AlphaFoldDB" id="A0A382S934"/>
<keyword evidence="1" id="KW-0812">Transmembrane</keyword>
<name>A0A382S934_9ZZZZ</name>
<evidence type="ECO:0000313" key="3">
    <source>
        <dbReference type="EMBL" id="SVD06379.1"/>
    </source>
</evidence>
<gene>
    <name evidence="3" type="ORF">METZ01_LOCUS359233</name>
</gene>
<dbReference type="EMBL" id="UINC01127332">
    <property type="protein sequence ID" value="SVD06379.1"/>
    <property type="molecule type" value="Genomic_DNA"/>
</dbReference>